<dbReference type="SMART" id="SM00184">
    <property type="entry name" value="RING"/>
    <property type="match status" value="1"/>
</dbReference>
<keyword evidence="3" id="KW-0862">Zinc</keyword>
<feature type="domain" description="RING-type" evidence="7">
    <location>
        <begin position="10"/>
        <end position="57"/>
    </location>
</feature>
<evidence type="ECO:0000256" key="1">
    <source>
        <dbReference type="ARBA" id="ARBA00022723"/>
    </source>
</evidence>
<evidence type="ECO:0000313" key="8">
    <source>
        <dbReference type="EMBL" id="TFK39700.1"/>
    </source>
</evidence>
<dbReference type="InterPro" id="IPR001841">
    <property type="entry name" value="Znf_RING"/>
</dbReference>
<keyword evidence="1" id="KW-0479">Metal-binding</keyword>
<dbReference type="OrthoDB" id="6105938at2759"/>
<evidence type="ECO:0000313" key="9">
    <source>
        <dbReference type="Proteomes" id="UP000308652"/>
    </source>
</evidence>
<dbReference type="Proteomes" id="UP000308652">
    <property type="component" value="Unassembled WGS sequence"/>
</dbReference>
<feature type="coiled-coil region" evidence="5">
    <location>
        <begin position="148"/>
        <end position="276"/>
    </location>
</feature>
<reference evidence="8 9" key="1">
    <citation type="journal article" date="2019" name="Nat. Ecol. Evol.">
        <title>Megaphylogeny resolves global patterns of mushroom evolution.</title>
        <authorList>
            <person name="Varga T."/>
            <person name="Krizsan K."/>
            <person name="Foldi C."/>
            <person name="Dima B."/>
            <person name="Sanchez-Garcia M."/>
            <person name="Sanchez-Ramirez S."/>
            <person name="Szollosi G.J."/>
            <person name="Szarkandi J.G."/>
            <person name="Papp V."/>
            <person name="Albert L."/>
            <person name="Andreopoulos W."/>
            <person name="Angelini C."/>
            <person name="Antonin V."/>
            <person name="Barry K.W."/>
            <person name="Bougher N.L."/>
            <person name="Buchanan P."/>
            <person name="Buyck B."/>
            <person name="Bense V."/>
            <person name="Catcheside P."/>
            <person name="Chovatia M."/>
            <person name="Cooper J."/>
            <person name="Damon W."/>
            <person name="Desjardin D."/>
            <person name="Finy P."/>
            <person name="Geml J."/>
            <person name="Haridas S."/>
            <person name="Hughes K."/>
            <person name="Justo A."/>
            <person name="Karasinski D."/>
            <person name="Kautmanova I."/>
            <person name="Kiss B."/>
            <person name="Kocsube S."/>
            <person name="Kotiranta H."/>
            <person name="LaButti K.M."/>
            <person name="Lechner B.E."/>
            <person name="Liimatainen K."/>
            <person name="Lipzen A."/>
            <person name="Lukacs Z."/>
            <person name="Mihaltcheva S."/>
            <person name="Morgado L.N."/>
            <person name="Niskanen T."/>
            <person name="Noordeloos M.E."/>
            <person name="Ohm R.A."/>
            <person name="Ortiz-Santana B."/>
            <person name="Ovrebo C."/>
            <person name="Racz N."/>
            <person name="Riley R."/>
            <person name="Savchenko A."/>
            <person name="Shiryaev A."/>
            <person name="Soop K."/>
            <person name="Spirin V."/>
            <person name="Szebenyi C."/>
            <person name="Tomsovsky M."/>
            <person name="Tulloss R.E."/>
            <person name="Uehling J."/>
            <person name="Grigoriev I.V."/>
            <person name="Vagvolgyi C."/>
            <person name="Papp T."/>
            <person name="Martin F.M."/>
            <person name="Miettinen O."/>
            <person name="Hibbett D.S."/>
            <person name="Nagy L.G."/>
        </authorList>
    </citation>
    <scope>NUCLEOTIDE SEQUENCE [LARGE SCALE GENOMIC DNA]</scope>
    <source>
        <strain evidence="8 9">CBS 166.37</strain>
    </source>
</reference>
<dbReference type="PROSITE" id="PS50089">
    <property type="entry name" value="ZF_RING_2"/>
    <property type="match status" value="1"/>
</dbReference>
<dbReference type="InterPro" id="IPR013083">
    <property type="entry name" value="Znf_RING/FYVE/PHD"/>
</dbReference>
<evidence type="ECO:0000256" key="3">
    <source>
        <dbReference type="ARBA" id="ARBA00022833"/>
    </source>
</evidence>
<dbReference type="PROSITE" id="PS00518">
    <property type="entry name" value="ZF_RING_1"/>
    <property type="match status" value="1"/>
</dbReference>
<dbReference type="InterPro" id="IPR017907">
    <property type="entry name" value="Znf_RING_CS"/>
</dbReference>
<keyword evidence="9" id="KW-1185">Reference proteome</keyword>
<dbReference type="AlphaFoldDB" id="A0A5C3M373"/>
<feature type="region of interest" description="Disordered" evidence="6">
    <location>
        <begin position="292"/>
        <end position="324"/>
    </location>
</feature>
<proteinExistence type="predicted"/>
<dbReference type="Gene3D" id="3.30.40.10">
    <property type="entry name" value="Zinc/RING finger domain, C3HC4 (zinc finger)"/>
    <property type="match status" value="1"/>
</dbReference>
<keyword evidence="2 4" id="KW-0863">Zinc-finger</keyword>
<evidence type="ECO:0000256" key="4">
    <source>
        <dbReference type="PROSITE-ProRule" id="PRU00175"/>
    </source>
</evidence>
<evidence type="ECO:0000256" key="2">
    <source>
        <dbReference type="ARBA" id="ARBA00022771"/>
    </source>
</evidence>
<protein>
    <recommendedName>
        <fullName evidence="7">RING-type domain-containing protein</fullName>
    </recommendedName>
</protein>
<dbReference type="EMBL" id="ML213598">
    <property type="protein sequence ID" value="TFK39700.1"/>
    <property type="molecule type" value="Genomic_DNA"/>
</dbReference>
<dbReference type="GO" id="GO:0008270">
    <property type="term" value="F:zinc ion binding"/>
    <property type="evidence" value="ECO:0007669"/>
    <property type="project" value="UniProtKB-KW"/>
</dbReference>
<name>A0A5C3M373_9AGAR</name>
<sequence length="426" mass="47907">MVATGSLAYCIICMANHDLDEFRSFNCGHCFCLPCIELMFTNENGSRKAHYDCPGCRARIQRKDEHRIYIEIVDQKKAFVECVVEGLDKMDADSKLISVKKAEGKIKTARDKAEGDQELMIQLYQAILSFKERIIPVFTEIESHHAELAALKLSLAQSQAHVSTLEKQAKRVSVLEREASRLRAELREMDNQREMALGLAESAKDEVMTAREKVDVHVKRASDLEKDKKRMADQLEVHMNAANRNKVKMKALKDQIKTINERLEAKEREVQEAQEASQRHDYSDFNEYDGYELQSSQHPAPSFSRNAHTVNPSHHHRQQHNENTGPSFAFEAMPQPGFEFGGSWGQPLPARGTITKVGVDGKSRIVKAGVTAMKNMVTSTTLAPANVLKKKNANGNALGFPISLDRKGKPIAPVQMGPKHTIRVKY</sequence>
<dbReference type="SUPFAM" id="SSF57850">
    <property type="entry name" value="RING/U-box"/>
    <property type="match status" value="1"/>
</dbReference>
<feature type="compositionally biased region" description="Polar residues" evidence="6">
    <location>
        <begin position="293"/>
        <end position="312"/>
    </location>
</feature>
<evidence type="ECO:0000256" key="5">
    <source>
        <dbReference type="SAM" id="Coils"/>
    </source>
</evidence>
<evidence type="ECO:0000256" key="6">
    <source>
        <dbReference type="SAM" id="MobiDB-lite"/>
    </source>
</evidence>
<evidence type="ECO:0000259" key="7">
    <source>
        <dbReference type="PROSITE" id="PS50089"/>
    </source>
</evidence>
<organism evidence="8 9">
    <name type="scientific">Crucibulum laeve</name>
    <dbReference type="NCBI Taxonomy" id="68775"/>
    <lineage>
        <taxon>Eukaryota</taxon>
        <taxon>Fungi</taxon>
        <taxon>Dikarya</taxon>
        <taxon>Basidiomycota</taxon>
        <taxon>Agaricomycotina</taxon>
        <taxon>Agaricomycetes</taxon>
        <taxon>Agaricomycetidae</taxon>
        <taxon>Agaricales</taxon>
        <taxon>Agaricineae</taxon>
        <taxon>Nidulariaceae</taxon>
        <taxon>Crucibulum</taxon>
    </lineage>
</organism>
<dbReference type="STRING" id="68775.A0A5C3M373"/>
<gene>
    <name evidence="8" type="ORF">BDQ12DRAFT_681045</name>
</gene>
<accession>A0A5C3M373</accession>
<keyword evidence="5" id="KW-0175">Coiled coil</keyword>